<sequence length="212" mass="23871">MLNAKRSSKHIKKARPLYPKSQTNRFVIIIKVLLLIIAIGLVFMVLIWLKIDHKASHIHNKQDLIKQDDVAIMRMTNPRLIGVNENKKLFKIVAHSATQPSNDKQVVKLDHPQADIENKDGTSFTMKSAAGTLIRKSDVINLTDGVILSHNAGYQLFTEKATIDLRHGKICSRMPTWGYSQDANIQSQGMQILCHGSRIIFIGETKVVLLQD</sequence>
<dbReference type="InterPro" id="IPR010664">
    <property type="entry name" value="LipoPS_assembly_LptC-rel"/>
</dbReference>
<feature type="transmembrane region" description="Helical" evidence="1">
    <location>
        <begin position="26"/>
        <end position="49"/>
    </location>
</feature>
<protein>
    <recommendedName>
        <fullName evidence="4">LPS export ABC transporter periplasmic protein LptC</fullName>
    </recommendedName>
</protein>
<keyword evidence="1" id="KW-0812">Transmembrane</keyword>
<dbReference type="RefSeq" id="WP_015089187.1">
    <property type="nucleotide sequence ID" value="NC_019566.1"/>
</dbReference>
<keyword evidence="1" id="KW-0472">Membrane</keyword>
<dbReference type="InterPro" id="IPR026265">
    <property type="entry name" value="LptC"/>
</dbReference>
<evidence type="ECO:0000313" key="3">
    <source>
        <dbReference type="Proteomes" id="UP000010077"/>
    </source>
</evidence>
<evidence type="ECO:0000256" key="1">
    <source>
        <dbReference type="SAM" id="Phobius"/>
    </source>
</evidence>
<name>K7YSX4_9PROT</name>
<organism evidence="2 3">
    <name type="scientific">Candidatus Endolissoclinum faulkneri L2</name>
    <dbReference type="NCBI Taxonomy" id="1193729"/>
    <lineage>
        <taxon>Bacteria</taxon>
        <taxon>Pseudomonadati</taxon>
        <taxon>Pseudomonadota</taxon>
        <taxon>Alphaproteobacteria</taxon>
        <taxon>Rhodospirillales</taxon>
        <taxon>Rhodospirillaceae</taxon>
        <taxon>Candidatus Endolissoclinum</taxon>
    </lineage>
</organism>
<keyword evidence="3" id="KW-1185">Reference proteome</keyword>
<dbReference type="Proteomes" id="UP000010077">
    <property type="component" value="Chromosome"/>
</dbReference>
<dbReference type="Pfam" id="PF06835">
    <property type="entry name" value="LptC"/>
    <property type="match status" value="1"/>
</dbReference>
<reference evidence="2 3" key="1">
    <citation type="journal article" date="2012" name="Proc. Natl. Acad. Sci. U.S.A.">
        <title>Genome streamlining and chemical defense in a coral reef symbiosis.</title>
        <authorList>
            <person name="Kwan J.C."/>
            <person name="Donia M.S."/>
            <person name="Han A.W."/>
            <person name="Hirose E."/>
            <person name="Haygood M.G."/>
            <person name="Schmidt E.W."/>
        </authorList>
    </citation>
    <scope>NUCLEOTIDE SEQUENCE [LARGE SCALE GENOMIC DNA]</scope>
    <source>
        <strain evidence="2 3">L2</strain>
    </source>
</reference>
<dbReference type="OrthoDB" id="8441710at2"/>
<dbReference type="GO" id="GO:0015221">
    <property type="term" value="F:lipopolysaccharide transmembrane transporter activity"/>
    <property type="evidence" value="ECO:0007669"/>
    <property type="project" value="InterPro"/>
</dbReference>
<accession>K7YSX4</accession>
<evidence type="ECO:0008006" key="4">
    <source>
        <dbReference type="Google" id="ProtNLM"/>
    </source>
</evidence>
<keyword evidence="1" id="KW-1133">Transmembrane helix</keyword>
<dbReference type="Gene3D" id="2.60.450.10">
    <property type="entry name" value="Lipopolysaccharide (LPS) transport protein A like domain"/>
    <property type="match status" value="1"/>
</dbReference>
<evidence type="ECO:0000313" key="2">
    <source>
        <dbReference type="EMBL" id="AFX99689.1"/>
    </source>
</evidence>
<dbReference type="AlphaFoldDB" id="K7YSX4"/>
<dbReference type="NCBIfam" id="TIGR04409">
    <property type="entry name" value="LptC_YrbK"/>
    <property type="match status" value="1"/>
</dbReference>
<dbReference type="KEGG" id="thal:A1OE_1520"/>
<dbReference type="EMBL" id="CP003539">
    <property type="protein sequence ID" value="AFX99689.1"/>
    <property type="molecule type" value="Genomic_DNA"/>
</dbReference>
<gene>
    <name evidence="2" type="ORF">A1OE_1520</name>
</gene>
<dbReference type="STRING" id="1193729.A1OE_1520"/>
<proteinExistence type="predicted"/>
<dbReference type="GO" id="GO:0005886">
    <property type="term" value="C:plasma membrane"/>
    <property type="evidence" value="ECO:0007669"/>
    <property type="project" value="InterPro"/>
</dbReference>
<dbReference type="HOGENOM" id="CLU_080694_1_0_5"/>
<dbReference type="eggNOG" id="COG5375">
    <property type="taxonomic scope" value="Bacteria"/>
</dbReference>